<keyword evidence="4" id="KW-0804">Transcription</keyword>
<dbReference type="PROSITE" id="PS50863">
    <property type="entry name" value="B3"/>
    <property type="match status" value="3"/>
</dbReference>
<dbReference type="SMART" id="SM01019">
    <property type="entry name" value="B3"/>
    <property type="match status" value="3"/>
</dbReference>
<dbReference type="SUPFAM" id="SSF101936">
    <property type="entry name" value="DNA-binding pseudobarrel domain"/>
    <property type="match status" value="3"/>
</dbReference>
<evidence type="ECO:0000259" key="7">
    <source>
        <dbReference type="PROSITE" id="PS50863"/>
    </source>
</evidence>
<dbReference type="PANTHER" id="PTHR31920:SF108">
    <property type="entry name" value="B3 DOMAIN-CONTAINING TRANSCRIPTION FACTOR VRN1-LIKE"/>
    <property type="match status" value="1"/>
</dbReference>
<feature type="region of interest" description="Disordered" evidence="6">
    <location>
        <begin position="1"/>
        <end position="83"/>
    </location>
</feature>
<keyword evidence="9" id="KW-1185">Reference proteome</keyword>
<evidence type="ECO:0000256" key="1">
    <source>
        <dbReference type="ARBA" id="ARBA00004123"/>
    </source>
</evidence>
<dbReference type="InterPro" id="IPR003340">
    <property type="entry name" value="B3_DNA-bd"/>
</dbReference>
<reference evidence="8 9" key="1">
    <citation type="submission" date="2024-11" db="EMBL/GenBank/DDBJ databases">
        <title>Chromosome-level genome assembly of Eucalyptus globulus Labill. provides insights into its genome evolution.</title>
        <authorList>
            <person name="Li X."/>
        </authorList>
    </citation>
    <scope>NUCLEOTIDE SEQUENCE [LARGE SCALE GENOMIC DNA]</scope>
    <source>
        <strain evidence="8">CL2024</strain>
        <tissue evidence="8">Fresh tender leaves</tissue>
    </source>
</reference>
<dbReference type="Pfam" id="PF02362">
    <property type="entry name" value="B3"/>
    <property type="match status" value="3"/>
</dbReference>
<name>A0ABD3JVZ8_EUCGL</name>
<evidence type="ECO:0000256" key="6">
    <source>
        <dbReference type="SAM" id="MobiDB-lite"/>
    </source>
</evidence>
<comment type="caution">
    <text evidence="8">The sequence shown here is derived from an EMBL/GenBank/DDBJ whole genome shotgun (WGS) entry which is preliminary data.</text>
</comment>
<evidence type="ECO:0000313" key="9">
    <source>
        <dbReference type="Proteomes" id="UP001634007"/>
    </source>
</evidence>
<gene>
    <name evidence="8" type="ORF">ACJRO7_027324</name>
</gene>
<dbReference type="GO" id="GO:0005634">
    <property type="term" value="C:nucleus"/>
    <property type="evidence" value="ECO:0007669"/>
    <property type="project" value="UniProtKB-SubCell"/>
</dbReference>
<dbReference type="Gene3D" id="2.40.330.10">
    <property type="entry name" value="DNA-binding pseudobarrel domain"/>
    <property type="match status" value="3"/>
</dbReference>
<protein>
    <recommendedName>
        <fullName evidence="7">TF-B3 domain-containing protein</fullName>
    </recommendedName>
</protein>
<keyword evidence="2" id="KW-0805">Transcription regulation</keyword>
<sequence length="586" mass="66329">MGLERPIISPPSVAEPRVARFRTPPPPPPLTCRRRAAKTISSSLSSSFVRCQGAPPSMASCSGRRRRRREGGAAEREAAAGPPRRGSRCFFKFILSGAIDSGKLGIPKNFLRRRGKDLSNSVLLKVPDGSTWTIELEKRNHDMVLLGKGWREFMEHYSIGHGHFIVFKYKENSTFRVIIFDKSASEIDYSSSRGEPSYLGSELPSPEAEDVVETDRLEDVKPRQRMRMEPHLPCSQLSPSFSPGGSEVSMDTDPEEPHMAQAQAGLTERSKQPTCGASHSELDFHGPMLPRPLTTPELTRKINSEYPFFIKVIRRSYMSKLSIPGGFFKQHKLEKQRVTLRHANRSWSVSFGRSNRYVRGALCLFFSAGWDAFARETHLHIGDVCMFKLIDRDDIVFEVSVLSVLRGNKLSKRKLNHHELVIRGPRPPKPPTTPAVASGFESEHPFFEVVIQQYHMKQMYVPNQFSQQHIQENKEMATLRFSDRSWPVKLLSYTHNKYQGVYFSVGWKEFARETHLCVGNICMFELIDSDDVVFQVSVFSSAGGIEKSTCRASRSELDFHGPALSRPLTLPEFASNIDSEHPLFKK</sequence>
<dbReference type="GO" id="GO:0003677">
    <property type="term" value="F:DNA binding"/>
    <property type="evidence" value="ECO:0007669"/>
    <property type="project" value="UniProtKB-KW"/>
</dbReference>
<feature type="domain" description="TF-B3" evidence="7">
    <location>
        <begin position="89"/>
        <end position="183"/>
    </location>
</feature>
<dbReference type="InterPro" id="IPR015300">
    <property type="entry name" value="DNA-bd_pseudobarrel_sf"/>
</dbReference>
<dbReference type="EMBL" id="JBJKBG010000007">
    <property type="protein sequence ID" value="KAL3730298.1"/>
    <property type="molecule type" value="Genomic_DNA"/>
</dbReference>
<evidence type="ECO:0000256" key="2">
    <source>
        <dbReference type="ARBA" id="ARBA00023015"/>
    </source>
</evidence>
<feature type="domain" description="TF-B3" evidence="7">
    <location>
        <begin position="444"/>
        <end position="542"/>
    </location>
</feature>
<evidence type="ECO:0000256" key="5">
    <source>
        <dbReference type="ARBA" id="ARBA00023242"/>
    </source>
</evidence>
<proteinExistence type="predicted"/>
<feature type="region of interest" description="Disordered" evidence="6">
    <location>
        <begin position="189"/>
        <end position="290"/>
    </location>
</feature>
<dbReference type="CDD" id="cd10017">
    <property type="entry name" value="B3_DNA"/>
    <property type="match status" value="3"/>
</dbReference>
<evidence type="ECO:0000313" key="8">
    <source>
        <dbReference type="EMBL" id="KAL3730298.1"/>
    </source>
</evidence>
<feature type="compositionally biased region" description="Basic and acidic residues" evidence="6">
    <location>
        <begin position="213"/>
        <end position="230"/>
    </location>
</feature>
<feature type="domain" description="TF-B3" evidence="7">
    <location>
        <begin position="306"/>
        <end position="405"/>
    </location>
</feature>
<dbReference type="AlphaFoldDB" id="A0ABD3JVZ8"/>
<keyword evidence="3" id="KW-0238">DNA-binding</keyword>
<evidence type="ECO:0000256" key="4">
    <source>
        <dbReference type="ARBA" id="ARBA00023163"/>
    </source>
</evidence>
<evidence type="ECO:0000256" key="3">
    <source>
        <dbReference type="ARBA" id="ARBA00023125"/>
    </source>
</evidence>
<dbReference type="PANTHER" id="PTHR31920">
    <property type="entry name" value="B3 DOMAIN-CONTAINING"/>
    <property type="match status" value="1"/>
</dbReference>
<keyword evidence="5" id="KW-0539">Nucleus</keyword>
<comment type="subcellular location">
    <subcellularLocation>
        <location evidence="1">Nucleus</location>
    </subcellularLocation>
</comment>
<organism evidence="8 9">
    <name type="scientific">Eucalyptus globulus</name>
    <name type="common">Tasmanian blue gum</name>
    <dbReference type="NCBI Taxonomy" id="34317"/>
    <lineage>
        <taxon>Eukaryota</taxon>
        <taxon>Viridiplantae</taxon>
        <taxon>Streptophyta</taxon>
        <taxon>Embryophyta</taxon>
        <taxon>Tracheophyta</taxon>
        <taxon>Spermatophyta</taxon>
        <taxon>Magnoliopsida</taxon>
        <taxon>eudicotyledons</taxon>
        <taxon>Gunneridae</taxon>
        <taxon>Pentapetalae</taxon>
        <taxon>rosids</taxon>
        <taxon>malvids</taxon>
        <taxon>Myrtales</taxon>
        <taxon>Myrtaceae</taxon>
        <taxon>Myrtoideae</taxon>
        <taxon>Eucalypteae</taxon>
        <taxon>Eucalyptus</taxon>
    </lineage>
</organism>
<dbReference type="Proteomes" id="UP001634007">
    <property type="component" value="Unassembled WGS sequence"/>
</dbReference>
<dbReference type="InterPro" id="IPR050655">
    <property type="entry name" value="Plant_B3_domain"/>
</dbReference>
<accession>A0ABD3JVZ8</accession>